<evidence type="ECO:0000256" key="10">
    <source>
        <dbReference type="ARBA" id="ARBA00048679"/>
    </source>
</evidence>
<dbReference type="KEGG" id="nod:FOH10_11590"/>
<evidence type="ECO:0000256" key="5">
    <source>
        <dbReference type="ARBA" id="ARBA00022737"/>
    </source>
</evidence>
<feature type="repeat" description="WD" evidence="11">
    <location>
        <begin position="570"/>
        <end position="611"/>
    </location>
</feature>
<evidence type="ECO:0000256" key="12">
    <source>
        <dbReference type="PROSITE-ProRule" id="PRU10141"/>
    </source>
</evidence>
<keyword evidence="14" id="KW-0812">Transmembrane</keyword>
<evidence type="ECO:0000313" key="17">
    <source>
        <dbReference type="Proteomes" id="UP000317039"/>
    </source>
</evidence>
<dbReference type="PROSITE" id="PS50294">
    <property type="entry name" value="WD_REPEATS_REGION"/>
    <property type="match status" value="6"/>
</dbReference>
<dbReference type="PANTHER" id="PTHR19879">
    <property type="entry name" value="TRANSCRIPTION INITIATION FACTOR TFIID"/>
    <property type="match status" value="1"/>
</dbReference>
<dbReference type="InterPro" id="IPR036322">
    <property type="entry name" value="WD40_repeat_dom_sf"/>
</dbReference>
<proteinExistence type="predicted"/>
<dbReference type="InterPro" id="IPR020472">
    <property type="entry name" value="WD40_PAC1"/>
</dbReference>
<dbReference type="FunFam" id="3.30.200.20:FF:000035">
    <property type="entry name" value="Serine/threonine protein kinase Stk1"/>
    <property type="match status" value="1"/>
</dbReference>
<evidence type="ECO:0000256" key="11">
    <source>
        <dbReference type="PROSITE-ProRule" id="PRU00221"/>
    </source>
</evidence>
<evidence type="ECO:0000256" key="8">
    <source>
        <dbReference type="ARBA" id="ARBA00022840"/>
    </source>
</evidence>
<dbReference type="InterPro" id="IPR015943">
    <property type="entry name" value="WD40/YVTN_repeat-like_dom_sf"/>
</dbReference>
<dbReference type="Gene3D" id="2.130.10.10">
    <property type="entry name" value="YVTN repeat-like/Quinoprotein amine dehydrogenase"/>
    <property type="match status" value="3"/>
</dbReference>
<dbReference type="CDD" id="cd00200">
    <property type="entry name" value="WD40"/>
    <property type="match status" value="1"/>
</dbReference>
<keyword evidence="4" id="KW-0808">Transferase</keyword>
<protein>
    <recommendedName>
        <fullName evidence="1">non-specific serine/threonine protein kinase</fullName>
        <ecNumber evidence="1">2.7.11.1</ecNumber>
    </recommendedName>
</protein>
<dbReference type="SMART" id="SM00220">
    <property type="entry name" value="S_TKc"/>
    <property type="match status" value="1"/>
</dbReference>
<dbReference type="SMART" id="SM00320">
    <property type="entry name" value="WD40"/>
    <property type="match status" value="7"/>
</dbReference>
<evidence type="ECO:0000259" key="15">
    <source>
        <dbReference type="PROSITE" id="PS50011"/>
    </source>
</evidence>
<dbReference type="RefSeq" id="WP_143980706.1">
    <property type="nucleotide sequence ID" value="NZ_CP041695.1"/>
</dbReference>
<feature type="repeat" description="WD" evidence="11">
    <location>
        <begin position="527"/>
        <end position="568"/>
    </location>
</feature>
<dbReference type="CDD" id="cd14014">
    <property type="entry name" value="STKc_PknB_like"/>
    <property type="match status" value="1"/>
</dbReference>
<feature type="region of interest" description="Disordered" evidence="13">
    <location>
        <begin position="279"/>
        <end position="385"/>
    </location>
</feature>
<feature type="repeat" description="WD" evidence="11">
    <location>
        <begin position="699"/>
        <end position="734"/>
    </location>
</feature>
<dbReference type="InterPro" id="IPR001680">
    <property type="entry name" value="WD40_rpt"/>
</dbReference>
<keyword evidence="5" id="KW-0677">Repeat</keyword>
<dbReference type="Gene3D" id="1.10.510.10">
    <property type="entry name" value="Transferase(Phosphotransferase) domain 1"/>
    <property type="match status" value="1"/>
</dbReference>
<evidence type="ECO:0000256" key="14">
    <source>
        <dbReference type="SAM" id="Phobius"/>
    </source>
</evidence>
<keyword evidence="8 12" id="KW-0067">ATP-binding</keyword>
<dbReference type="SUPFAM" id="SSF50978">
    <property type="entry name" value="WD40 repeat-like"/>
    <property type="match status" value="1"/>
</dbReference>
<dbReference type="InterPro" id="IPR017441">
    <property type="entry name" value="Protein_kinase_ATP_BS"/>
</dbReference>
<evidence type="ECO:0000256" key="7">
    <source>
        <dbReference type="ARBA" id="ARBA00022777"/>
    </source>
</evidence>
<evidence type="ECO:0000313" key="16">
    <source>
        <dbReference type="EMBL" id="QDP79266.1"/>
    </source>
</evidence>
<gene>
    <name evidence="16" type="ORF">FOH10_11590</name>
</gene>
<feature type="repeat" description="WD" evidence="11">
    <location>
        <begin position="441"/>
        <end position="474"/>
    </location>
</feature>
<dbReference type="GO" id="GO:0004674">
    <property type="term" value="F:protein serine/threonine kinase activity"/>
    <property type="evidence" value="ECO:0007669"/>
    <property type="project" value="UniProtKB-KW"/>
</dbReference>
<dbReference type="Proteomes" id="UP000317039">
    <property type="component" value="Chromosome"/>
</dbReference>
<keyword evidence="7 16" id="KW-0418">Kinase</keyword>
<feature type="repeat" description="WD" evidence="11">
    <location>
        <begin position="484"/>
        <end position="525"/>
    </location>
</feature>
<feature type="domain" description="Protein kinase" evidence="15">
    <location>
        <begin position="12"/>
        <end position="270"/>
    </location>
</feature>
<keyword evidence="2" id="KW-0723">Serine/threonine-protein kinase</keyword>
<name>A0A516NK39_9NOCA</name>
<feature type="repeat" description="WD" evidence="11">
    <location>
        <begin position="613"/>
        <end position="654"/>
    </location>
</feature>
<keyword evidence="6 12" id="KW-0547">Nucleotide-binding</keyword>
<dbReference type="PROSITE" id="PS50082">
    <property type="entry name" value="WD_REPEATS_2"/>
    <property type="match status" value="7"/>
</dbReference>
<keyword evidence="14" id="KW-0472">Membrane</keyword>
<evidence type="ECO:0000256" key="2">
    <source>
        <dbReference type="ARBA" id="ARBA00022527"/>
    </source>
</evidence>
<accession>A0A516NK39</accession>
<dbReference type="Gene3D" id="3.30.200.20">
    <property type="entry name" value="Phosphorylase Kinase, domain 1"/>
    <property type="match status" value="1"/>
</dbReference>
<dbReference type="AlphaFoldDB" id="A0A516NK39"/>
<dbReference type="InterPro" id="IPR000719">
    <property type="entry name" value="Prot_kinase_dom"/>
</dbReference>
<comment type="catalytic activity">
    <reaction evidence="10">
        <text>L-seryl-[protein] + ATP = O-phospho-L-seryl-[protein] + ADP + H(+)</text>
        <dbReference type="Rhea" id="RHEA:17989"/>
        <dbReference type="Rhea" id="RHEA-COMP:9863"/>
        <dbReference type="Rhea" id="RHEA-COMP:11604"/>
        <dbReference type="ChEBI" id="CHEBI:15378"/>
        <dbReference type="ChEBI" id="CHEBI:29999"/>
        <dbReference type="ChEBI" id="CHEBI:30616"/>
        <dbReference type="ChEBI" id="CHEBI:83421"/>
        <dbReference type="ChEBI" id="CHEBI:456216"/>
        <dbReference type="EC" id="2.7.11.1"/>
    </reaction>
</comment>
<dbReference type="Pfam" id="PF00069">
    <property type="entry name" value="Pkinase"/>
    <property type="match status" value="1"/>
</dbReference>
<dbReference type="InterPro" id="IPR019775">
    <property type="entry name" value="WD40_repeat_CS"/>
</dbReference>
<comment type="catalytic activity">
    <reaction evidence="9">
        <text>L-threonyl-[protein] + ATP = O-phospho-L-threonyl-[protein] + ADP + H(+)</text>
        <dbReference type="Rhea" id="RHEA:46608"/>
        <dbReference type="Rhea" id="RHEA-COMP:11060"/>
        <dbReference type="Rhea" id="RHEA-COMP:11605"/>
        <dbReference type="ChEBI" id="CHEBI:15378"/>
        <dbReference type="ChEBI" id="CHEBI:30013"/>
        <dbReference type="ChEBI" id="CHEBI:30616"/>
        <dbReference type="ChEBI" id="CHEBI:61977"/>
        <dbReference type="ChEBI" id="CHEBI:456216"/>
        <dbReference type="EC" id="2.7.11.1"/>
    </reaction>
</comment>
<dbReference type="InterPro" id="IPR011009">
    <property type="entry name" value="Kinase-like_dom_sf"/>
</dbReference>
<evidence type="ECO:0000256" key="3">
    <source>
        <dbReference type="ARBA" id="ARBA00022574"/>
    </source>
</evidence>
<dbReference type="PROSITE" id="PS00108">
    <property type="entry name" value="PROTEIN_KINASE_ST"/>
    <property type="match status" value="1"/>
</dbReference>
<dbReference type="GO" id="GO:0005524">
    <property type="term" value="F:ATP binding"/>
    <property type="evidence" value="ECO:0007669"/>
    <property type="project" value="UniProtKB-UniRule"/>
</dbReference>
<organism evidence="16 17">
    <name type="scientific">Nocardia otitidiscaviarum</name>
    <dbReference type="NCBI Taxonomy" id="1823"/>
    <lineage>
        <taxon>Bacteria</taxon>
        <taxon>Bacillati</taxon>
        <taxon>Actinomycetota</taxon>
        <taxon>Actinomycetes</taxon>
        <taxon>Mycobacteriales</taxon>
        <taxon>Nocardiaceae</taxon>
        <taxon>Nocardia</taxon>
    </lineage>
</organism>
<dbReference type="EMBL" id="CP041695">
    <property type="protein sequence ID" value="QDP79266.1"/>
    <property type="molecule type" value="Genomic_DNA"/>
</dbReference>
<sequence>MTLHQGAIFAGYAIQRVIGVGGMGTVYLARHPRLPMDVALKVLSADLGRDPAARAYFEREAEIAARLQHPNIVRVHDRGTEGDHLWIAMDYVDGPDIGQVLRDGPLAAEVAVEVIAQAADGLDHAHRRGVLHRDVKPANLLTTAVRQRRHVYLTDFGIARSLDDTTTVTTSVRATFAYAAPELLTGHPLDRRADVYALGATLYRLLTDTVPYPRDTLAAVLHAHLHQTPPQATSCRPDLPAGVDRVIATAMAKDPADRYPTCTALAEAAVTALRESATLPAPRPLPDSPPLPAPQPLPDSRPLPAPPAVPASPSTDAGQTIAGQTDAGQTNAGQTNAGQTDAGPAAATTPPPGCPPMDGSWDTPTAPAPPPSREPTEPPVPQAKSPAITRRRLLSALGIVAPVAAVATAVVLLTQEDSSGRSDAPGQRDAPRAGSRLRTVLTGHTGLVHDVRFSPDGALVATASFDKSARLWDVGAGGPAGEPLTGHTDRVRSVAFAPDGATLATTSADTTARLWDVRTGRPLGEPLSDAAGSINAVAFAPDGVLLATAGSDSLIRLRGVDSRQQVGAPLHGHTAAVNAVAFSPDGTMLASAGFDMTVRLWDVRTRRQLGAPFLGHTDRVRTVIFSPDASLLATTGADGTARIWDTGTHRQLGDAIPGHTGGVRAVAFAPDGATLASGGDDGTVRLWDVTTRRQLGEPLTGHTDAVYAVTFSPDGRLLATTGSDATLRLWEPAV</sequence>
<reference evidence="16 17" key="1">
    <citation type="submission" date="2019-07" db="EMBL/GenBank/DDBJ databases">
        <title>Complete Genome Sequence and Methylome Analysis of Nocardia otitidis-caviarum NEB252.</title>
        <authorList>
            <person name="Fomenkov A."/>
            <person name="Anton B.P."/>
            <person name="Vincze T."/>
            <person name="Roberts R.J."/>
        </authorList>
    </citation>
    <scope>NUCLEOTIDE SEQUENCE [LARGE SCALE GENOMIC DNA]</scope>
    <source>
        <strain evidence="16 17">NEB252</strain>
    </source>
</reference>
<feature type="repeat" description="WD" evidence="11">
    <location>
        <begin position="656"/>
        <end position="697"/>
    </location>
</feature>
<feature type="compositionally biased region" description="Low complexity" evidence="13">
    <location>
        <begin position="337"/>
        <end position="348"/>
    </location>
</feature>
<dbReference type="PROSITE" id="PS50011">
    <property type="entry name" value="PROTEIN_KINASE_DOM"/>
    <property type="match status" value="1"/>
</dbReference>
<dbReference type="SUPFAM" id="SSF56112">
    <property type="entry name" value="Protein kinase-like (PK-like)"/>
    <property type="match status" value="1"/>
</dbReference>
<feature type="binding site" evidence="12">
    <location>
        <position position="41"/>
    </location>
    <ligand>
        <name>ATP</name>
        <dbReference type="ChEBI" id="CHEBI:30616"/>
    </ligand>
</feature>
<dbReference type="InterPro" id="IPR008271">
    <property type="entry name" value="Ser/Thr_kinase_AS"/>
</dbReference>
<dbReference type="PANTHER" id="PTHR19879:SF9">
    <property type="entry name" value="TRANSCRIPTION INITIATION FACTOR TFIID SUBUNIT 5"/>
    <property type="match status" value="1"/>
</dbReference>
<dbReference type="GeneID" id="80333026"/>
<feature type="compositionally biased region" description="Pro residues" evidence="13">
    <location>
        <begin position="366"/>
        <end position="381"/>
    </location>
</feature>
<feature type="compositionally biased region" description="Polar residues" evidence="13">
    <location>
        <begin position="315"/>
        <end position="336"/>
    </location>
</feature>
<evidence type="ECO:0000256" key="9">
    <source>
        <dbReference type="ARBA" id="ARBA00047899"/>
    </source>
</evidence>
<feature type="region of interest" description="Disordered" evidence="13">
    <location>
        <begin position="417"/>
        <end position="436"/>
    </location>
</feature>
<keyword evidence="14" id="KW-1133">Transmembrane helix</keyword>
<evidence type="ECO:0000256" key="1">
    <source>
        <dbReference type="ARBA" id="ARBA00012513"/>
    </source>
</evidence>
<evidence type="ECO:0000256" key="13">
    <source>
        <dbReference type="SAM" id="MobiDB-lite"/>
    </source>
</evidence>
<feature type="compositionally biased region" description="Pro residues" evidence="13">
    <location>
        <begin position="281"/>
        <end position="310"/>
    </location>
</feature>
<feature type="transmembrane region" description="Helical" evidence="14">
    <location>
        <begin position="6"/>
        <end position="29"/>
    </location>
</feature>
<dbReference type="PROSITE" id="PS00678">
    <property type="entry name" value="WD_REPEATS_1"/>
    <property type="match status" value="4"/>
</dbReference>
<keyword evidence="3 11" id="KW-0853">WD repeat</keyword>
<evidence type="ECO:0000256" key="4">
    <source>
        <dbReference type="ARBA" id="ARBA00022679"/>
    </source>
</evidence>
<evidence type="ECO:0000256" key="6">
    <source>
        <dbReference type="ARBA" id="ARBA00022741"/>
    </source>
</evidence>
<dbReference type="PROSITE" id="PS00107">
    <property type="entry name" value="PROTEIN_KINASE_ATP"/>
    <property type="match status" value="1"/>
</dbReference>
<dbReference type="Pfam" id="PF00400">
    <property type="entry name" value="WD40"/>
    <property type="match status" value="7"/>
</dbReference>
<dbReference type="EC" id="2.7.11.1" evidence="1"/>
<dbReference type="PRINTS" id="PR00320">
    <property type="entry name" value="GPROTEINBRPT"/>
</dbReference>